<protein>
    <submittedName>
        <fullName evidence="4">Response regulator</fullName>
    </submittedName>
</protein>
<sequence>MKKVMLVDDNMINNFITKKVISNVDEDLQVCDYTDAEQALNLLEEVNPTLIFLDLNMPVMNGWQFLENMVARNMSHKVYILTSSTSELDRQRSTTYSNVVRFLNKPLAQDEVADILAAA</sequence>
<dbReference type="EMBL" id="CP055156">
    <property type="protein sequence ID" value="QNF33777.1"/>
    <property type="molecule type" value="Genomic_DNA"/>
</dbReference>
<feature type="modified residue" description="4-aspartylphosphate" evidence="2">
    <location>
        <position position="54"/>
    </location>
</feature>
<organism evidence="4 5">
    <name type="scientific">Adhaeribacter swui</name>
    <dbReference type="NCBI Taxonomy" id="2086471"/>
    <lineage>
        <taxon>Bacteria</taxon>
        <taxon>Pseudomonadati</taxon>
        <taxon>Bacteroidota</taxon>
        <taxon>Cytophagia</taxon>
        <taxon>Cytophagales</taxon>
        <taxon>Hymenobacteraceae</taxon>
        <taxon>Adhaeribacter</taxon>
    </lineage>
</organism>
<dbReference type="InterPro" id="IPR001789">
    <property type="entry name" value="Sig_transdc_resp-reg_receiver"/>
</dbReference>
<dbReference type="PANTHER" id="PTHR44591:SF3">
    <property type="entry name" value="RESPONSE REGULATORY DOMAIN-CONTAINING PROTEIN"/>
    <property type="match status" value="1"/>
</dbReference>
<dbReference type="AlphaFoldDB" id="A0A7G7G9E3"/>
<keyword evidence="1 2" id="KW-0597">Phosphoprotein</keyword>
<evidence type="ECO:0000256" key="1">
    <source>
        <dbReference type="ARBA" id="ARBA00022553"/>
    </source>
</evidence>
<keyword evidence="5" id="KW-1185">Reference proteome</keyword>
<reference evidence="4 5" key="1">
    <citation type="journal article" date="2018" name="Int. J. Syst. Evol. Microbiol.">
        <title>Adhaeribacter swui sp. nov., isolated from wet mud.</title>
        <authorList>
            <person name="Kim D.U."/>
            <person name="Kim K.W."/>
            <person name="Kang M.S."/>
            <person name="Kim J.Y."/>
            <person name="Jang J.H."/>
            <person name="Kim M.K."/>
        </authorList>
    </citation>
    <scope>NUCLEOTIDE SEQUENCE [LARGE SCALE GENOMIC DNA]</scope>
    <source>
        <strain evidence="4 5">KCTC 52873</strain>
    </source>
</reference>
<dbReference type="RefSeq" id="WP_185270259.1">
    <property type="nucleotide sequence ID" value="NZ_CP055156.1"/>
</dbReference>
<dbReference type="SMART" id="SM00448">
    <property type="entry name" value="REC"/>
    <property type="match status" value="1"/>
</dbReference>
<evidence type="ECO:0000256" key="2">
    <source>
        <dbReference type="PROSITE-ProRule" id="PRU00169"/>
    </source>
</evidence>
<gene>
    <name evidence="4" type="ORF">HUW51_13995</name>
</gene>
<dbReference type="Gene3D" id="3.40.50.2300">
    <property type="match status" value="1"/>
</dbReference>
<dbReference type="InterPro" id="IPR050595">
    <property type="entry name" value="Bact_response_regulator"/>
</dbReference>
<feature type="domain" description="Response regulatory" evidence="3">
    <location>
        <begin position="3"/>
        <end position="119"/>
    </location>
</feature>
<evidence type="ECO:0000313" key="4">
    <source>
        <dbReference type="EMBL" id="QNF33777.1"/>
    </source>
</evidence>
<dbReference type="Pfam" id="PF00072">
    <property type="entry name" value="Response_reg"/>
    <property type="match status" value="1"/>
</dbReference>
<dbReference type="InterPro" id="IPR011006">
    <property type="entry name" value="CheY-like_superfamily"/>
</dbReference>
<evidence type="ECO:0000313" key="5">
    <source>
        <dbReference type="Proteomes" id="UP000515237"/>
    </source>
</evidence>
<proteinExistence type="predicted"/>
<dbReference type="Proteomes" id="UP000515237">
    <property type="component" value="Chromosome"/>
</dbReference>
<dbReference type="GO" id="GO:0000160">
    <property type="term" value="P:phosphorelay signal transduction system"/>
    <property type="evidence" value="ECO:0007669"/>
    <property type="project" value="InterPro"/>
</dbReference>
<dbReference type="PANTHER" id="PTHR44591">
    <property type="entry name" value="STRESS RESPONSE REGULATOR PROTEIN 1"/>
    <property type="match status" value="1"/>
</dbReference>
<name>A0A7G7G9E3_9BACT</name>
<dbReference type="SUPFAM" id="SSF52172">
    <property type="entry name" value="CheY-like"/>
    <property type="match status" value="1"/>
</dbReference>
<dbReference type="KEGG" id="aswu:HUW51_13995"/>
<dbReference type="PROSITE" id="PS50110">
    <property type="entry name" value="RESPONSE_REGULATORY"/>
    <property type="match status" value="1"/>
</dbReference>
<accession>A0A7G7G9E3</accession>
<evidence type="ECO:0000259" key="3">
    <source>
        <dbReference type="PROSITE" id="PS50110"/>
    </source>
</evidence>